<proteinExistence type="predicted"/>
<dbReference type="AlphaFoldDB" id="A0A8S1S8L6"/>
<gene>
    <name evidence="1" type="ORF">POCTA_138.1.T0070215</name>
</gene>
<organism evidence="1 2">
    <name type="scientific">Paramecium octaurelia</name>
    <dbReference type="NCBI Taxonomy" id="43137"/>
    <lineage>
        <taxon>Eukaryota</taxon>
        <taxon>Sar</taxon>
        <taxon>Alveolata</taxon>
        <taxon>Ciliophora</taxon>
        <taxon>Intramacronucleata</taxon>
        <taxon>Oligohymenophorea</taxon>
        <taxon>Peniculida</taxon>
        <taxon>Parameciidae</taxon>
        <taxon>Paramecium</taxon>
    </lineage>
</organism>
<evidence type="ECO:0000313" key="2">
    <source>
        <dbReference type="Proteomes" id="UP000683925"/>
    </source>
</evidence>
<comment type="caution">
    <text evidence="1">The sequence shown here is derived from an EMBL/GenBank/DDBJ whole genome shotgun (WGS) entry which is preliminary data.</text>
</comment>
<dbReference type="Proteomes" id="UP000683925">
    <property type="component" value="Unassembled WGS sequence"/>
</dbReference>
<accession>A0A8S1S8L6</accession>
<sequence>MRIAFNKIVIKCDESQKGQSDWRLMSFNKERINSVKYQKKLGDCYINIIKIIYFRKYLF</sequence>
<dbReference type="EMBL" id="CAJJDP010000006">
    <property type="protein sequence ID" value="CAD8136115.1"/>
    <property type="molecule type" value="Genomic_DNA"/>
</dbReference>
<keyword evidence="2" id="KW-1185">Reference proteome</keyword>
<evidence type="ECO:0000313" key="1">
    <source>
        <dbReference type="EMBL" id="CAD8136115.1"/>
    </source>
</evidence>
<protein>
    <submittedName>
        <fullName evidence="1">Uncharacterized protein</fullName>
    </submittedName>
</protein>
<reference evidence="1" key="1">
    <citation type="submission" date="2021-01" db="EMBL/GenBank/DDBJ databases">
        <authorList>
            <consortium name="Genoscope - CEA"/>
            <person name="William W."/>
        </authorList>
    </citation>
    <scope>NUCLEOTIDE SEQUENCE</scope>
</reference>
<name>A0A8S1S8L6_PAROT</name>